<dbReference type="PANTHER" id="PTHR14087:SF7">
    <property type="entry name" value="THYMOCYTE NUCLEAR PROTEIN 1"/>
    <property type="match status" value="1"/>
</dbReference>
<evidence type="ECO:0000313" key="3">
    <source>
        <dbReference type="Proteomes" id="UP000439994"/>
    </source>
</evidence>
<proteinExistence type="predicted"/>
<dbReference type="InterPro" id="IPR002740">
    <property type="entry name" value="EVE_domain"/>
</dbReference>
<protein>
    <submittedName>
        <fullName evidence="2">EVE domain-containing protein</fullName>
    </submittedName>
</protein>
<keyword evidence="3" id="KW-1185">Reference proteome</keyword>
<dbReference type="PANTHER" id="PTHR14087">
    <property type="entry name" value="THYMOCYTE NUCLEAR PROTEIN 1"/>
    <property type="match status" value="1"/>
</dbReference>
<accession>A0A6N8F6V1</accession>
<feature type="domain" description="EVE" evidence="1">
    <location>
        <begin position="2"/>
        <end position="149"/>
    </location>
</feature>
<dbReference type="InterPro" id="IPR047197">
    <property type="entry name" value="THYN1-like_EVE"/>
</dbReference>
<dbReference type="RefSeq" id="WP_155695036.1">
    <property type="nucleotide sequence ID" value="NZ_WOCD01000003.1"/>
</dbReference>
<name>A0A6N8F6V1_9GAMM</name>
<organism evidence="2 3">
    <name type="scientific">Psychrosphaera haliotis</name>
    <dbReference type="NCBI Taxonomy" id="555083"/>
    <lineage>
        <taxon>Bacteria</taxon>
        <taxon>Pseudomonadati</taxon>
        <taxon>Pseudomonadota</taxon>
        <taxon>Gammaproteobacteria</taxon>
        <taxon>Alteromonadales</taxon>
        <taxon>Pseudoalteromonadaceae</taxon>
        <taxon>Psychrosphaera</taxon>
    </lineage>
</organism>
<evidence type="ECO:0000259" key="1">
    <source>
        <dbReference type="Pfam" id="PF01878"/>
    </source>
</evidence>
<dbReference type="InterPro" id="IPR015947">
    <property type="entry name" value="PUA-like_sf"/>
</dbReference>
<dbReference type="SUPFAM" id="SSF88697">
    <property type="entry name" value="PUA domain-like"/>
    <property type="match status" value="1"/>
</dbReference>
<gene>
    <name evidence="2" type="ORF">GNP35_04925</name>
</gene>
<evidence type="ECO:0000313" key="2">
    <source>
        <dbReference type="EMBL" id="MUH71874.1"/>
    </source>
</evidence>
<dbReference type="AlphaFoldDB" id="A0A6N8F6V1"/>
<comment type="caution">
    <text evidence="2">The sequence shown here is derived from an EMBL/GenBank/DDBJ whole genome shotgun (WGS) entry which is preliminary data.</text>
</comment>
<dbReference type="Pfam" id="PF01878">
    <property type="entry name" value="EVE"/>
    <property type="match status" value="1"/>
</dbReference>
<dbReference type="OrthoDB" id="9791347at2"/>
<dbReference type="Proteomes" id="UP000439994">
    <property type="component" value="Unassembled WGS sequence"/>
</dbReference>
<sequence length="157" mass="18008">MQYWLFKSEPDEYSIDSLKAEKNSIGRWDGIRNYQARNLIRDDIKVGDGVLFYHSSCKTVGIAGFASVVSEPYPDPLQFDPESKYFDIKATQDKPRWVSIDIKYESHAKSFLPLTTIKATPALDDMVLVKRSRLSIQPVSKDQWAFIVNATKTDLQR</sequence>
<dbReference type="CDD" id="cd21133">
    <property type="entry name" value="EVE"/>
    <property type="match status" value="1"/>
</dbReference>
<dbReference type="InterPro" id="IPR052181">
    <property type="entry name" value="5hmC_binding"/>
</dbReference>
<dbReference type="Gene3D" id="3.10.590.10">
    <property type="entry name" value="ph1033 like domains"/>
    <property type="match status" value="1"/>
</dbReference>
<reference evidence="2 3" key="1">
    <citation type="submission" date="2019-11" db="EMBL/GenBank/DDBJ databases">
        <title>P. haliotis isolates from Z. marina roots.</title>
        <authorList>
            <person name="Cohen M."/>
            <person name="Jospin G."/>
            <person name="Eisen J.A."/>
            <person name="Coil D.A."/>
        </authorList>
    </citation>
    <scope>NUCLEOTIDE SEQUENCE [LARGE SCALE GENOMIC DNA]</scope>
    <source>
        <strain evidence="2 3">UCD-MCMsp1aY</strain>
    </source>
</reference>
<dbReference type="EMBL" id="WOCD01000003">
    <property type="protein sequence ID" value="MUH71874.1"/>
    <property type="molecule type" value="Genomic_DNA"/>
</dbReference>